<dbReference type="GO" id="GO:0016747">
    <property type="term" value="F:acyltransferase activity, transferring groups other than amino-acyl groups"/>
    <property type="evidence" value="ECO:0007669"/>
    <property type="project" value="InterPro"/>
</dbReference>
<evidence type="ECO:0000256" key="1">
    <source>
        <dbReference type="ARBA" id="ARBA00022679"/>
    </source>
</evidence>
<proteinExistence type="predicted"/>
<dbReference type="SUPFAM" id="SSF55729">
    <property type="entry name" value="Acyl-CoA N-acyltransferases (Nat)"/>
    <property type="match status" value="1"/>
</dbReference>
<dbReference type="InterPro" id="IPR000182">
    <property type="entry name" value="GNAT_dom"/>
</dbReference>
<gene>
    <name evidence="4" type="ORF">GOQ27_03620</name>
</gene>
<dbReference type="AlphaFoldDB" id="A0A942UU70"/>
<protein>
    <submittedName>
        <fullName evidence="4">GNAT family N-acetyltransferase</fullName>
    </submittedName>
</protein>
<dbReference type="PANTHER" id="PTHR43420">
    <property type="entry name" value="ACETYLTRANSFERASE"/>
    <property type="match status" value="1"/>
</dbReference>
<keyword evidence="2" id="KW-0012">Acyltransferase</keyword>
<organism evidence="4 5">
    <name type="scientific">Anaeromonas frigoriresistens</name>
    <dbReference type="NCBI Taxonomy" id="2683708"/>
    <lineage>
        <taxon>Bacteria</taxon>
        <taxon>Bacillati</taxon>
        <taxon>Bacillota</taxon>
        <taxon>Tissierellia</taxon>
        <taxon>Tissierellales</taxon>
        <taxon>Thermohalobacteraceae</taxon>
        <taxon>Anaeromonas</taxon>
    </lineage>
</organism>
<dbReference type="Pfam" id="PF00583">
    <property type="entry name" value="Acetyltransf_1"/>
    <property type="match status" value="1"/>
</dbReference>
<evidence type="ECO:0000313" key="4">
    <source>
        <dbReference type="EMBL" id="MBS4537535.1"/>
    </source>
</evidence>
<dbReference type="PROSITE" id="PS51186">
    <property type="entry name" value="GNAT"/>
    <property type="match status" value="1"/>
</dbReference>
<keyword evidence="5" id="KW-1185">Reference proteome</keyword>
<dbReference type="PANTHER" id="PTHR43420:SF12">
    <property type="entry name" value="N-ACETYLTRANSFERASE DOMAIN-CONTAINING PROTEIN"/>
    <property type="match status" value="1"/>
</dbReference>
<dbReference type="RefSeq" id="WP_203365457.1">
    <property type="nucleotide sequence ID" value="NZ_WSFT01000016.1"/>
</dbReference>
<dbReference type="InterPro" id="IPR016181">
    <property type="entry name" value="Acyl_CoA_acyltransferase"/>
</dbReference>
<evidence type="ECO:0000259" key="3">
    <source>
        <dbReference type="PROSITE" id="PS51186"/>
    </source>
</evidence>
<feature type="domain" description="N-acetyltransferase" evidence="3">
    <location>
        <begin position="1"/>
        <end position="154"/>
    </location>
</feature>
<dbReference type="CDD" id="cd04301">
    <property type="entry name" value="NAT_SF"/>
    <property type="match status" value="1"/>
</dbReference>
<dbReference type="EMBL" id="WSFT01000016">
    <property type="protein sequence ID" value="MBS4537535.1"/>
    <property type="molecule type" value="Genomic_DNA"/>
</dbReference>
<evidence type="ECO:0000256" key="2">
    <source>
        <dbReference type="ARBA" id="ARBA00023315"/>
    </source>
</evidence>
<reference evidence="4" key="1">
    <citation type="submission" date="2019-12" db="EMBL/GenBank/DDBJ databases">
        <title>Clostridiaceae gen. nov. sp. nov., isolated from sediment in Xinjiang, China.</title>
        <authorList>
            <person name="Zhang R."/>
        </authorList>
    </citation>
    <scope>NUCLEOTIDE SEQUENCE</scope>
    <source>
        <strain evidence="4">D2Q-11</strain>
    </source>
</reference>
<name>A0A942UU70_9FIRM</name>
<comment type="caution">
    <text evidence="4">The sequence shown here is derived from an EMBL/GenBank/DDBJ whole genome shotgun (WGS) entry which is preliminary data.</text>
</comment>
<evidence type="ECO:0000313" key="5">
    <source>
        <dbReference type="Proteomes" id="UP000724672"/>
    </source>
</evidence>
<dbReference type="Gene3D" id="3.40.630.30">
    <property type="match status" value="1"/>
</dbReference>
<dbReference type="InterPro" id="IPR050680">
    <property type="entry name" value="YpeA/RimI_acetyltransf"/>
</dbReference>
<keyword evidence="1" id="KW-0808">Transferase</keyword>
<sequence length="154" mass="18335">MKLRRIDIKKDKDIIISFREDTYRISFGTEEGFNEASYIERMKERVNKFPNGQLIVEKENKAIGQLGLLTRNNLEDYIGYINLIYLIPEYRYKGIGESLLKYAEGFFKQLELTEYHLRVSATNKKAINFYTKFGMKKIEEENEKQPIFLMRKVL</sequence>
<accession>A0A942UU70</accession>
<dbReference type="Proteomes" id="UP000724672">
    <property type="component" value="Unassembled WGS sequence"/>
</dbReference>